<name>A0ABU6SQ16_9FABA</name>
<proteinExistence type="predicted"/>
<comment type="caution">
    <text evidence="1">The sequence shown here is derived from an EMBL/GenBank/DDBJ whole genome shotgun (WGS) entry which is preliminary data.</text>
</comment>
<reference evidence="1 2" key="1">
    <citation type="journal article" date="2023" name="Plants (Basel)">
        <title>Bridging the Gap: Combining Genomics and Transcriptomics Approaches to Understand Stylosanthes scabra, an Orphan Legume from the Brazilian Caatinga.</title>
        <authorList>
            <person name="Ferreira-Neto J.R.C."/>
            <person name="da Silva M.D."/>
            <person name="Binneck E."/>
            <person name="de Melo N.F."/>
            <person name="da Silva R.H."/>
            <person name="de Melo A.L.T.M."/>
            <person name="Pandolfi V."/>
            <person name="Bustamante F.O."/>
            <person name="Brasileiro-Vidal A.C."/>
            <person name="Benko-Iseppon A.M."/>
        </authorList>
    </citation>
    <scope>NUCLEOTIDE SEQUENCE [LARGE SCALE GENOMIC DNA]</scope>
    <source>
        <tissue evidence="1">Leaves</tissue>
    </source>
</reference>
<dbReference type="Proteomes" id="UP001341840">
    <property type="component" value="Unassembled WGS sequence"/>
</dbReference>
<accession>A0ABU6SQ16</accession>
<organism evidence="1 2">
    <name type="scientific">Stylosanthes scabra</name>
    <dbReference type="NCBI Taxonomy" id="79078"/>
    <lineage>
        <taxon>Eukaryota</taxon>
        <taxon>Viridiplantae</taxon>
        <taxon>Streptophyta</taxon>
        <taxon>Embryophyta</taxon>
        <taxon>Tracheophyta</taxon>
        <taxon>Spermatophyta</taxon>
        <taxon>Magnoliopsida</taxon>
        <taxon>eudicotyledons</taxon>
        <taxon>Gunneridae</taxon>
        <taxon>Pentapetalae</taxon>
        <taxon>rosids</taxon>
        <taxon>fabids</taxon>
        <taxon>Fabales</taxon>
        <taxon>Fabaceae</taxon>
        <taxon>Papilionoideae</taxon>
        <taxon>50 kb inversion clade</taxon>
        <taxon>dalbergioids sensu lato</taxon>
        <taxon>Dalbergieae</taxon>
        <taxon>Pterocarpus clade</taxon>
        <taxon>Stylosanthes</taxon>
    </lineage>
</organism>
<evidence type="ECO:0000313" key="1">
    <source>
        <dbReference type="EMBL" id="MED6138387.1"/>
    </source>
</evidence>
<dbReference type="EMBL" id="JASCZI010061319">
    <property type="protein sequence ID" value="MED6138387.1"/>
    <property type="molecule type" value="Genomic_DNA"/>
</dbReference>
<gene>
    <name evidence="1" type="ORF">PIB30_073834</name>
</gene>
<evidence type="ECO:0000313" key="2">
    <source>
        <dbReference type="Proteomes" id="UP001341840"/>
    </source>
</evidence>
<protein>
    <submittedName>
        <fullName evidence="1">Uncharacterized protein</fullName>
    </submittedName>
</protein>
<keyword evidence="2" id="KW-1185">Reference proteome</keyword>
<sequence>MISTHRGITCYDSENRDKKSIQFDPEIEKTLQRLRKQSKFQQETLEEDSQVEFNMADNEDHIGNQRRTLGDYTIPTTDSCGSSIVRPTVIANNFELKPFSFNLSSKINLVEALKMIQTYTLQIF</sequence>